<dbReference type="SUPFAM" id="SSF51735">
    <property type="entry name" value="NAD(P)-binding Rossmann-fold domains"/>
    <property type="match status" value="1"/>
</dbReference>
<dbReference type="Gene3D" id="3.40.50.720">
    <property type="entry name" value="NAD(P)-binding Rossmann-like Domain"/>
    <property type="match status" value="1"/>
</dbReference>
<evidence type="ECO:0000313" key="3">
    <source>
        <dbReference type="EMBL" id="KAJ5391558.1"/>
    </source>
</evidence>
<gene>
    <name evidence="3" type="ORF">N7509_007048</name>
</gene>
<keyword evidence="4" id="KW-1185">Reference proteome</keyword>
<accession>A0A9W9VY25</accession>
<dbReference type="Pfam" id="PF00106">
    <property type="entry name" value="adh_short"/>
    <property type="match status" value="1"/>
</dbReference>
<comment type="caution">
    <text evidence="3">The sequence shown here is derived from an EMBL/GenBank/DDBJ whole genome shotgun (WGS) entry which is preliminary data.</text>
</comment>
<proteinExistence type="inferred from homology"/>
<dbReference type="EMBL" id="JAPZBU010000008">
    <property type="protein sequence ID" value="KAJ5391558.1"/>
    <property type="molecule type" value="Genomic_DNA"/>
</dbReference>
<organism evidence="3 4">
    <name type="scientific">Penicillium cosmopolitanum</name>
    <dbReference type="NCBI Taxonomy" id="1131564"/>
    <lineage>
        <taxon>Eukaryota</taxon>
        <taxon>Fungi</taxon>
        <taxon>Dikarya</taxon>
        <taxon>Ascomycota</taxon>
        <taxon>Pezizomycotina</taxon>
        <taxon>Eurotiomycetes</taxon>
        <taxon>Eurotiomycetidae</taxon>
        <taxon>Eurotiales</taxon>
        <taxon>Aspergillaceae</taxon>
        <taxon>Penicillium</taxon>
    </lineage>
</organism>
<name>A0A9W9VY25_9EURO</name>
<dbReference type="PRINTS" id="PR00081">
    <property type="entry name" value="GDHRDH"/>
</dbReference>
<dbReference type="InterPro" id="IPR002347">
    <property type="entry name" value="SDR_fam"/>
</dbReference>
<protein>
    <submittedName>
        <fullName evidence="3">Uncharacterized protein</fullName>
    </submittedName>
</protein>
<dbReference type="Proteomes" id="UP001147747">
    <property type="component" value="Unassembled WGS sequence"/>
</dbReference>
<dbReference type="AlphaFoldDB" id="A0A9W9VY25"/>
<sequence length="297" mass="31867">MSTESSTPVWFITAASSGFGFEIARAALERGHHVIATARDPAKLQDLEKKGAYTIAFDVTSSYPEIEKVAHHAVAKYGRIDYLINAAGYILEGAVEEVTPGEAQQQFNVNVFGTTNTIRAFLPLIREQPLPGSGRPRATIATFGSLGSWRGGASFSFYGMTKACMSSLAESLRVELEPFEIAATVIEPGYFRTGFLKPGAKVSAEARIPAYEDEKTPSGQTRNALLAVNGNQPGDVKKGADTTVDILTASGSAEGRQLPPRVVLGSDCEVTIRNKCQSTLELLDSWGPIARSTDYAK</sequence>
<evidence type="ECO:0000313" key="4">
    <source>
        <dbReference type="Proteomes" id="UP001147747"/>
    </source>
</evidence>
<dbReference type="InterPro" id="IPR036291">
    <property type="entry name" value="NAD(P)-bd_dom_sf"/>
</dbReference>
<reference evidence="3" key="2">
    <citation type="journal article" date="2023" name="IMA Fungus">
        <title>Comparative genomic study of the Penicillium genus elucidates a diverse pangenome and 15 lateral gene transfer events.</title>
        <authorList>
            <person name="Petersen C."/>
            <person name="Sorensen T."/>
            <person name="Nielsen M.R."/>
            <person name="Sondergaard T.E."/>
            <person name="Sorensen J.L."/>
            <person name="Fitzpatrick D.A."/>
            <person name="Frisvad J.C."/>
            <person name="Nielsen K.L."/>
        </authorList>
    </citation>
    <scope>NUCLEOTIDE SEQUENCE</scope>
    <source>
        <strain evidence="3">IBT 29677</strain>
    </source>
</reference>
<dbReference type="InterPro" id="IPR051911">
    <property type="entry name" value="SDR_oxidoreductase"/>
</dbReference>
<evidence type="ECO:0000256" key="2">
    <source>
        <dbReference type="ARBA" id="ARBA00023002"/>
    </source>
</evidence>
<dbReference type="GO" id="GO:0016491">
    <property type="term" value="F:oxidoreductase activity"/>
    <property type="evidence" value="ECO:0007669"/>
    <property type="project" value="UniProtKB-KW"/>
</dbReference>
<reference evidence="3" key="1">
    <citation type="submission" date="2022-12" db="EMBL/GenBank/DDBJ databases">
        <authorList>
            <person name="Petersen C."/>
        </authorList>
    </citation>
    <scope>NUCLEOTIDE SEQUENCE</scope>
    <source>
        <strain evidence="3">IBT 29677</strain>
    </source>
</reference>
<dbReference type="PANTHER" id="PTHR43976">
    <property type="entry name" value="SHORT CHAIN DEHYDROGENASE"/>
    <property type="match status" value="1"/>
</dbReference>
<comment type="similarity">
    <text evidence="1">Belongs to the short-chain dehydrogenases/reductases (SDR) family.</text>
</comment>
<dbReference type="OrthoDB" id="1274115at2759"/>
<dbReference type="PANTHER" id="PTHR43976:SF16">
    <property type="entry name" value="SHORT-CHAIN DEHYDROGENASE_REDUCTASE FAMILY PROTEIN"/>
    <property type="match status" value="1"/>
</dbReference>
<dbReference type="GeneID" id="81370665"/>
<dbReference type="CDD" id="cd05374">
    <property type="entry name" value="17beta-HSD-like_SDR_c"/>
    <property type="match status" value="1"/>
</dbReference>
<keyword evidence="2" id="KW-0560">Oxidoreductase</keyword>
<dbReference type="RefSeq" id="XP_056487236.1">
    <property type="nucleotide sequence ID" value="XM_056631685.1"/>
</dbReference>
<evidence type="ECO:0000256" key="1">
    <source>
        <dbReference type="ARBA" id="ARBA00006484"/>
    </source>
</evidence>